<dbReference type="AlphaFoldDB" id="A0A848M2Y9"/>
<reference evidence="1 2" key="1">
    <citation type="submission" date="2020-04" db="EMBL/GenBank/DDBJ databases">
        <title>Paenibacillus algicola sp. nov., a novel marine bacterium producing alginate lyase.</title>
        <authorList>
            <person name="Huang H."/>
        </authorList>
    </citation>
    <scope>NUCLEOTIDE SEQUENCE [LARGE SCALE GENOMIC DNA]</scope>
    <source>
        <strain evidence="1 2">L7-75</strain>
    </source>
</reference>
<proteinExistence type="predicted"/>
<organism evidence="1 2">
    <name type="scientific">Paenibacillus lemnae</name>
    <dbReference type="NCBI Taxonomy" id="1330551"/>
    <lineage>
        <taxon>Bacteria</taxon>
        <taxon>Bacillati</taxon>
        <taxon>Bacillota</taxon>
        <taxon>Bacilli</taxon>
        <taxon>Bacillales</taxon>
        <taxon>Paenibacillaceae</taxon>
        <taxon>Paenibacillus</taxon>
    </lineage>
</organism>
<evidence type="ECO:0000313" key="1">
    <source>
        <dbReference type="EMBL" id="NMO94926.1"/>
    </source>
</evidence>
<sequence length="180" mass="21258">MLFQKEYSFRGTHADKVNRLTSQFDSDASFKLFSRNIDVYVLAPIIGFLYGRKSPQDRKGSDTTTKIFTDQLIREETIMKYNYQLILLLDKKHEPSFDERINKAFRYYGNNSPETLTDEELYDQYVLGGIELLYEKLIENATNTEDYLNNLYDFIEEFNERYNETISDEKILDLCALARS</sequence>
<dbReference type="EMBL" id="JABBPN010000003">
    <property type="protein sequence ID" value="NMO94926.1"/>
    <property type="molecule type" value="Genomic_DNA"/>
</dbReference>
<gene>
    <name evidence="1" type="ORF">HII30_03865</name>
</gene>
<accession>A0A848M2Y9</accession>
<comment type="caution">
    <text evidence="1">The sequence shown here is derived from an EMBL/GenBank/DDBJ whole genome shotgun (WGS) entry which is preliminary data.</text>
</comment>
<protein>
    <submittedName>
        <fullName evidence="1">Uncharacterized protein</fullName>
    </submittedName>
</protein>
<keyword evidence="2" id="KW-1185">Reference proteome</keyword>
<name>A0A848M2Y9_PAELE</name>
<dbReference type="Proteomes" id="UP000565468">
    <property type="component" value="Unassembled WGS sequence"/>
</dbReference>
<evidence type="ECO:0000313" key="2">
    <source>
        <dbReference type="Proteomes" id="UP000565468"/>
    </source>
</evidence>